<dbReference type="KEGG" id="mgm:Mmc1_3239"/>
<accession>A0LCN6</accession>
<sequence>MPPGMEWPTLLHIALWVLFALVHSGMSSASFKHHWCARLGHWHAYERLIFNGVALVTSAGLLLHARLALSHNVLFQPEAWLSSLLLVGQLMGIVLLLLALRAYDLTRFTGLKQIAHPQQPLAPEPLRIGPLHRWVRHPIYTAALLLLWCQPLSYSNLVLHGCATLYLCIGASFEERRLRDLYGEPYRRFQQSVPMLLPRPWRRLSTQQLEQIIAA</sequence>
<dbReference type="RefSeq" id="WP_011714791.1">
    <property type="nucleotide sequence ID" value="NC_008576.1"/>
</dbReference>
<reference evidence="8" key="1">
    <citation type="journal article" date="2009" name="Appl. Environ. Microbiol.">
        <title>Complete genome sequence of the chemolithoautotrophic marine magnetotactic coccus strain MC-1.</title>
        <authorList>
            <person name="Schubbe S."/>
            <person name="Williams T.J."/>
            <person name="Xie G."/>
            <person name="Kiss H.E."/>
            <person name="Brettin T.S."/>
            <person name="Martinez D."/>
            <person name="Ross C.A."/>
            <person name="Schuler D."/>
            <person name="Cox B.L."/>
            <person name="Nealson K.H."/>
            <person name="Bazylinski D.A."/>
        </authorList>
    </citation>
    <scope>NUCLEOTIDE SEQUENCE [LARGE SCALE GENOMIC DNA]</scope>
    <source>
        <strain evidence="8">ATCC BAA-1437 / JCM 17883 / MC-1</strain>
    </source>
</reference>
<dbReference type="InterPro" id="IPR033580">
    <property type="entry name" value="Nurim-like"/>
</dbReference>
<dbReference type="GO" id="GO:0016020">
    <property type="term" value="C:membrane"/>
    <property type="evidence" value="ECO:0007669"/>
    <property type="project" value="UniProtKB-SubCell"/>
</dbReference>
<keyword evidence="8" id="KW-1185">Reference proteome</keyword>
<dbReference type="Proteomes" id="UP000002586">
    <property type="component" value="Chromosome"/>
</dbReference>
<keyword evidence="4 6" id="KW-1133">Transmembrane helix</keyword>
<dbReference type="PANTHER" id="PTHR31040:SF1">
    <property type="entry name" value="NURIM"/>
    <property type="match status" value="1"/>
</dbReference>
<proteinExistence type="inferred from homology"/>
<gene>
    <name evidence="7" type="ordered locus">Mmc1_3239</name>
</gene>
<feature type="transmembrane region" description="Helical" evidence="6">
    <location>
        <begin position="48"/>
        <end position="69"/>
    </location>
</feature>
<organism evidence="7 8">
    <name type="scientific">Magnetococcus marinus (strain ATCC BAA-1437 / JCM 17883 / MC-1)</name>
    <dbReference type="NCBI Taxonomy" id="156889"/>
    <lineage>
        <taxon>Bacteria</taxon>
        <taxon>Pseudomonadati</taxon>
        <taxon>Pseudomonadota</taxon>
        <taxon>Magnetococcia</taxon>
        <taxon>Magnetococcales</taxon>
        <taxon>Magnetococcaceae</taxon>
        <taxon>Magnetococcus</taxon>
    </lineage>
</organism>
<evidence type="ECO:0000313" key="8">
    <source>
        <dbReference type="Proteomes" id="UP000002586"/>
    </source>
</evidence>
<feature type="transmembrane region" description="Helical" evidence="6">
    <location>
        <begin position="81"/>
        <end position="103"/>
    </location>
</feature>
<dbReference type="EMBL" id="CP000471">
    <property type="protein sequence ID" value="ABK45729.1"/>
    <property type="molecule type" value="Genomic_DNA"/>
</dbReference>
<comment type="subcellular location">
    <subcellularLocation>
        <location evidence="1">Membrane</location>
        <topology evidence="1">Multi-pass membrane protein</topology>
    </subcellularLocation>
</comment>
<dbReference type="OrthoDB" id="9789029at2"/>
<dbReference type="AlphaFoldDB" id="A0LCN6"/>
<dbReference type="Gene3D" id="1.20.120.1630">
    <property type="match status" value="1"/>
</dbReference>
<evidence type="ECO:0000313" key="7">
    <source>
        <dbReference type="EMBL" id="ABK45729.1"/>
    </source>
</evidence>
<keyword evidence="5 6" id="KW-0472">Membrane</keyword>
<evidence type="ECO:0000256" key="6">
    <source>
        <dbReference type="SAM" id="Phobius"/>
    </source>
</evidence>
<reference evidence="7 8" key="2">
    <citation type="journal article" date="2012" name="Int. J. Syst. Evol. Microbiol.">
        <title>Magnetococcus marinus gen. nov., sp. nov., a marine, magnetotactic bacterium that represents a novel lineage (Magnetococcaceae fam. nov.; Magnetococcales ord. nov.) at the base of the Alphaproteobacteria.</title>
        <authorList>
            <person name="Bazylinski D.A."/>
            <person name="Williams T.J."/>
            <person name="Lefevre C.T."/>
            <person name="Berg R.J."/>
            <person name="Zhang C.L."/>
            <person name="Bowser S.S."/>
            <person name="Dean A.J."/>
            <person name="Beveridge T.J."/>
        </authorList>
    </citation>
    <scope>NUCLEOTIDE SEQUENCE [LARGE SCALE GENOMIC DNA]</scope>
    <source>
        <strain evidence="8">ATCC BAA-1437 / JCM 17883 / MC-1</strain>
    </source>
</reference>
<evidence type="ECO:0000256" key="5">
    <source>
        <dbReference type="ARBA" id="ARBA00023136"/>
    </source>
</evidence>
<dbReference type="STRING" id="156889.Mmc1_3239"/>
<evidence type="ECO:0000256" key="4">
    <source>
        <dbReference type="ARBA" id="ARBA00022989"/>
    </source>
</evidence>
<dbReference type="HOGENOM" id="CLU_084189_1_0_5"/>
<name>A0LCN6_MAGMM</name>
<dbReference type="PANTHER" id="PTHR31040">
    <property type="entry name" value="NURIM"/>
    <property type="match status" value="1"/>
</dbReference>
<dbReference type="eggNOG" id="COG2020">
    <property type="taxonomic scope" value="Bacteria"/>
</dbReference>
<evidence type="ECO:0000256" key="3">
    <source>
        <dbReference type="ARBA" id="ARBA00022692"/>
    </source>
</evidence>
<evidence type="ECO:0000256" key="2">
    <source>
        <dbReference type="ARBA" id="ARBA00010631"/>
    </source>
</evidence>
<protein>
    <submittedName>
        <fullName evidence="7">Uncharacterized protein</fullName>
    </submittedName>
</protein>
<evidence type="ECO:0000256" key="1">
    <source>
        <dbReference type="ARBA" id="ARBA00004141"/>
    </source>
</evidence>
<keyword evidence="3 6" id="KW-0812">Transmembrane</keyword>
<comment type="similarity">
    <text evidence="2">Belongs to the nurim family.</text>
</comment>